<evidence type="ECO:0000313" key="3">
    <source>
        <dbReference type="Proteomes" id="UP000789572"/>
    </source>
</evidence>
<evidence type="ECO:0000256" key="1">
    <source>
        <dbReference type="PROSITE-ProRule" id="PRU10141"/>
    </source>
</evidence>
<keyword evidence="3" id="KW-1185">Reference proteome</keyword>
<organism evidence="2 3">
    <name type="scientific">Paraglomus occultum</name>
    <dbReference type="NCBI Taxonomy" id="144539"/>
    <lineage>
        <taxon>Eukaryota</taxon>
        <taxon>Fungi</taxon>
        <taxon>Fungi incertae sedis</taxon>
        <taxon>Mucoromycota</taxon>
        <taxon>Glomeromycotina</taxon>
        <taxon>Glomeromycetes</taxon>
        <taxon>Paraglomerales</taxon>
        <taxon>Paraglomeraceae</taxon>
        <taxon>Paraglomus</taxon>
    </lineage>
</organism>
<dbReference type="AlphaFoldDB" id="A0A9N8WQ31"/>
<dbReference type="Proteomes" id="UP000789572">
    <property type="component" value="Unassembled WGS sequence"/>
</dbReference>
<dbReference type="OrthoDB" id="2374426at2759"/>
<gene>
    <name evidence="2" type="ORF">POCULU_LOCUS2159</name>
</gene>
<keyword evidence="1" id="KW-0547">Nucleotide-binding</keyword>
<keyword evidence="1" id="KW-0067">ATP-binding</keyword>
<accession>A0A9N8WQ31</accession>
<dbReference type="InterPro" id="IPR017441">
    <property type="entry name" value="Protein_kinase_ATP_BS"/>
</dbReference>
<evidence type="ECO:0000313" key="2">
    <source>
        <dbReference type="EMBL" id="CAG8492689.1"/>
    </source>
</evidence>
<sequence length="181" mass="21203">MSIIDQLIEYLNPKPTLLRFKSISYSEFTDVKHIEHLTDTIVHYAKYERRFIVLIFLGDSAVRKTRGEDRFGWVDFNTLHDIHEIGCGGYGVALRARWSKPFKPRSDSTPIYVVLKSLNNFDTMKDTFFYEVKHFAKSLALAFLPLYGITQQPETGTYMMPYMEHESGIFDKYRRKSEVNP</sequence>
<name>A0A9N8WQ31_9GLOM</name>
<protein>
    <submittedName>
        <fullName evidence="2">7811_t:CDS:1</fullName>
    </submittedName>
</protein>
<reference evidence="2" key="1">
    <citation type="submission" date="2021-06" db="EMBL/GenBank/DDBJ databases">
        <authorList>
            <person name="Kallberg Y."/>
            <person name="Tangrot J."/>
            <person name="Rosling A."/>
        </authorList>
    </citation>
    <scope>NUCLEOTIDE SEQUENCE</scope>
    <source>
        <strain evidence="2">IA702</strain>
    </source>
</reference>
<dbReference type="EMBL" id="CAJVPJ010000190">
    <property type="protein sequence ID" value="CAG8492689.1"/>
    <property type="molecule type" value="Genomic_DNA"/>
</dbReference>
<comment type="caution">
    <text evidence="2">The sequence shown here is derived from an EMBL/GenBank/DDBJ whole genome shotgun (WGS) entry which is preliminary data.</text>
</comment>
<dbReference type="GO" id="GO:0005524">
    <property type="term" value="F:ATP binding"/>
    <property type="evidence" value="ECO:0007669"/>
    <property type="project" value="UniProtKB-UniRule"/>
</dbReference>
<dbReference type="SUPFAM" id="SSF56112">
    <property type="entry name" value="Protein kinase-like (PK-like)"/>
    <property type="match status" value="1"/>
</dbReference>
<dbReference type="PROSITE" id="PS00107">
    <property type="entry name" value="PROTEIN_KINASE_ATP"/>
    <property type="match status" value="1"/>
</dbReference>
<dbReference type="Gene3D" id="1.10.510.10">
    <property type="entry name" value="Transferase(Phosphotransferase) domain 1"/>
    <property type="match status" value="1"/>
</dbReference>
<dbReference type="InterPro" id="IPR011009">
    <property type="entry name" value="Kinase-like_dom_sf"/>
</dbReference>
<proteinExistence type="predicted"/>
<feature type="binding site" evidence="1">
    <location>
        <position position="116"/>
    </location>
    <ligand>
        <name>ATP</name>
        <dbReference type="ChEBI" id="CHEBI:30616"/>
    </ligand>
</feature>